<dbReference type="RefSeq" id="WP_275409988.1">
    <property type="nucleotide sequence ID" value="NZ_BAAABO010000031.1"/>
</dbReference>
<dbReference type="Pfam" id="PF19560">
    <property type="entry name" value="DUF6082"/>
    <property type="match status" value="1"/>
</dbReference>
<accession>A0ABQ3YI74</accession>
<proteinExistence type="predicted"/>
<sequence>MPLSDPDLAFPAMPEVPRSEFRRWMMLNLWVAHWAMLWDTGTMDRLRLGHLFEELFRDPTAAQWWLSVGARDWADVSTKRRLAFHELAQSAYRQAVEARQAETGRRGGEAAPRQD</sequence>
<reference evidence="1 2" key="1">
    <citation type="submission" date="2021-01" db="EMBL/GenBank/DDBJ databases">
        <title>Whole genome shotgun sequence of Actinoplanes deccanensis NBRC 13994.</title>
        <authorList>
            <person name="Komaki H."/>
            <person name="Tamura T."/>
        </authorList>
    </citation>
    <scope>NUCLEOTIDE SEQUENCE [LARGE SCALE GENOMIC DNA]</scope>
    <source>
        <strain evidence="1 2">NBRC 13994</strain>
    </source>
</reference>
<name>A0ABQ3YI74_9ACTN</name>
<comment type="caution">
    <text evidence="1">The sequence shown here is derived from an EMBL/GenBank/DDBJ whole genome shotgun (WGS) entry which is preliminary data.</text>
</comment>
<organism evidence="1 2">
    <name type="scientific">Paractinoplanes deccanensis</name>
    <dbReference type="NCBI Taxonomy" id="113561"/>
    <lineage>
        <taxon>Bacteria</taxon>
        <taxon>Bacillati</taxon>
        <taxon>Actinomycetota</taxon>
        <taxon>Actinomycetes</taxon>
        <taxon>Micromonosporales</taxon>
        <taxon>Micromonosporaceae</taxon>
        <taxon>Paractinoplanes</taxon>
    </lineage>
</organism>
<dbReference type="Proteomes" id="UP000609879">
    <property type="component" value="Unassembled WGS sequence"/>
</dbReference>
<protein>
    <submittedName>
        <fullName evidence="1">Uncharacterized protein</fullName>
    </submittedName>
</protein>
<keyword evidence="2" id="KW-1185">Reference proteome</keyword>
<gene>
    <name evidence="1" type="ORF">Ade02nite_83080</name>
</gene>
<dbReference type="InterPro" id="IPR045728">
    <property type="entry name" value="DUF6082"/>
</dbReference>
<dbReference type="EMBL" id="BOMI01000175">
    <property type="protein sequence ID" value="GID79667.1"/>
    <property type="molecule type" value="Genomic_DNA"/>
</dbReference>
<evidence type="ECO:0000313" key="2">
    <source>
        <dbReference type="Proteomes" id="UP000609879"/>
    </source>
</evidence>
<evidence type="ECO:0000313" key="1">
    <source>
        <dbReference type="EMBL" id="GID79667.1"/>
    </source>
</evidence>